<dbReference type="InterPro" id="IPR032710">
    <property type="entry name" value="NTF2-like_dom_sf"/>
</dbReference>
<organism evidence="2 3">
    <name type="scientific">Streptomyces hoynatensis</name>
    <dbReference type="NCBI Taxonomy" id="1141874"/>
    <lineage>
        <taxon>Bacteria</taxon>
        <taxon>Bacillati</taxon>
        <taxon>Actinomycetota</taxon>
        <taxon>Actinomycetes</taxon>
        <taxon>Kitasatosporales</taxon>
        <taxon>Streptomycetaceae</taxon>
        <taxon>Streptomyces</taxon>
    </lineage>
</organism>
<sequence>MTTPDDTTTVETRSVAEELLRRIGAGDPEHIAELYADGADWQLDWPEAEHGRAATPWIRHRSSRGDAADHYRSLAAHHLPEGAATTVDEVLVTGTDAILFGEIRQTAASTGRAYRSRFALRLTVENGLITRHHVYEDSLAVAQAFAPETTAA</sequence>
<dbReference type="InterPro" id="IPR037401">
    <property type="entry name" value="SnoaL-like"/>
</dbReference>
<dbReference type="Gene3D" id="3.10.450.50">
    <property type="match status" value="1"/>
</dbReference>
<evidence type="ECO:0000259" key="1">
    <source>
        <dbReference type="Pfam" id="PF12680"/>
    </source>
</evidence>
<keyword evidence="3" id="KW-1185">Reference proteome</keyword>
<dbReference type="SUPFAM" id="SSF54427">
    <property type="entry name" value="NTF2-like"/>
    <property type="match status" value="1"/>
</dbReference>
<comment type="caution">
    <text evidence="2">The sequence shown here is derived from an EMBL/GenBank/DDBJ whole genome shotgun (WGS) entry which is preliminary data.</text>
</comment>
<dbReference type="EMBL" id="RBAL01000005">
    <property type="protein sequence ID" value="RKN42993.1"/>
    <property type="molecule type" value="Genomic_DNA"/>
</dbReference>
<proteinExistence type="predicted"/>
<dbReference type="AlphaFoldDB" id="A0A3A9Z3Z0"/>
<reference evidence="2 3" key="1">
    <citation type="journal article" date="2014" name="Int. J. Syst. Evol. Microbiol.">
        <title>Streptomyces hoynatensis sp. nov., isolated from deep marine sediment.</title>
        <authorList>
            <person name="Veyisoglu A."/>
            <person name="Sahin N."/>
        </authorList>
    </citation>
    <scope>NUCLEOTIDE SEQUENCE [LARGE SCALE GENOMIC DNA]</scope>
    <source>
        <strain evidence="2 3">KCTC 29097</strain>
    </source>
</reference>
<protein>
    <submittedName>
        <fullName evidence="2">Ketosteroid isomerase</fullName>
    </submittedName>
</protein>
<feature type="domain" description="SnoaL-like" evidence="1">
    <location>
        <begin position="17"/>
        <end position="132"/>
    </location>
</feature>
<accession>A0A3A9Z3Z0</accession>
<evidence type="ECO:0000313" key="3">
    <source>
        <dbReference type="Proteomes" id="UP000272474"/>
    </source>
</evidence>
<dbReference type="Proteomes" id="UP000272474">
    <property type="component" value="Unassembled WGS sequence"/>
</dbReference>
<name>A0A3A9Z3Z0_9ACTN</name>
<evidence type="ECO:0000313" key="2">
    <source>
        <dbReference type="EMBL" id="RKN42993.1"/>
    </source>
</evidence>
<dbReference type="GO" id="GO:0016853">
    <property type="term" value="F:isomerase activity"/>
    <property type="evidence" value="ECO:0007669"/>
    <property type="project" value="UniProtKB-KW"/>
</dbReference>
<gene>
    <name evidence="2" type="ORF">D7294_10745</name>
</gene>
<dbReference type="RefSeq" id="WP_120678172.1">
    <property type="nucleotide sequence ID" value="NZ_RBAL01000005.1"/>
</dbReference>
<keyword evidence="2" id="KW-0413">Isomerase</keyword>
<dbReference type="OrthoDB" id="8722217at2"/>
<dbReference type="Pfam" id="PF12680">
    <property type="entry name" value="SnoaL_2"/>
    <property type="match status" value="1"/>
</dbReference>